<dbReference type="SMART" id="SM00014">
    <property type="entry name" value="acidPPc"/>
    <property type="match status" value="1"/>
</dbReference>
<feature type="transmembrane region" description="Helical" evidence="1">
    <location>
        <begin position="176"/>
        <end position="194"/>
    </location>
</feature>
<feature type="transmembrane region" description="Helical" evidence="1">
    <location>
        <begin position="233"/>
        <end position="254"/>
    </location>
</feature>
<name>A0A3L7AMN4_9HYPH</name>
<sequence length="272" mass="28630">MPSDDTGLSRLSAIPLAGPVLARAYGWLAASPIGRALAPVGRMERVTLAVVAFAALALYAFAVLAGEVLEGDTGRLDRTILLALRNPGDLADPIGPTWFEEVMRDLTALGGTTVLALVTVGVIAYLLLVRRRATALLVAASVLGATVLASLLKWGFDRPRPDLVPHGVAVYSQSFPSSHAMLSAAIYLTLGALLARSQERVRVKAFLIGVAVLVTVLVGTSRIYLGVHWPTDVLGGWAVGAAWASASWLVMLWLQRRGEVEAEAPAPPPAAD</sequence>
<comment type="caution">
    <text evidence="3">The sequence shown here is derived from an EMBL/GenBank/DDBJ whole genome shotgun (WGS) entry which is preliminary data.</text>
</comment>
<keyword evidence="1" id="KW-0472">Membrane</keyword>
<feature type="transmembrane region" description="Helical" evidence="1">
    <location>
        <begin position="206"/>
        <end position="227"/>
    </location>
</feature>
<evidence type="ECO:0000313" key="4">
    <source>
        <dbReference type="Proteomes" id="UP000269692"/>
    </source>
</evidence>
<feature type="transmembrane region" description="Helical" evidence="1">
    <location>
        <begin position="12"/>
        <end position="34"/>
    </location>
</feature>
<dbReference type="InterPro" id="IPR036938">
    <property type="entry name" value="PAP2/HPO_sf"/>
</dbReference>
<protein>
    <submittedName>
        <fullName evidence="3">Phosphatase PAP2 family protein</fullName>
    </submittedName>
</protein>
<keyword evidence="4" id="KW-1185">Reference proteome</keyword>
<dbReference type="Gene3D" id="1.20.144.10">
    <property type="entry name" value="Phosphatidic acid phosphatase type 2/haloperoxidase"/>
    <property type="match status" value="2"/>
</dbReference>
<organism evidence="3 4">
    <name type="scientific">Xanthobacter tagetidis</name>
    <dbReference type="NCBI Taxonomy" id="60216"/>
    <lineage>
        <taxon>Bacteria</taxon>
        <taxon>Pseudomonadati</taxon>
        <taxon>Pseudomonadota</taxon>
        <taxon>Alphaproteobacteria</taxon>
        <taxon>Hyphomicrobiales</taxon>
        <taxon>Xanthobacteraceae</taxon>
        <taxon>Xanthobacter</taxon>
    </lineage>
</organism>
<feature type="transmembrane region" description="Helical" evidence="1">
    <location>
        <begin position="46"/>
        <end position="66"/>
    </location>
</feature>
<feature type="domain" description="Phosphatidic acid phosphatase type 2/haloperoxidase" evidence="2">
    <location>
        <begin position="134"/>
        <end position="248"/>
    </location>
</feature>
<dbReference type="AlphaFoldDB" id="A0A3L7AMN4"/>
<dbReference type="InterPro" id="IPR000326">
    <property type="entry name" value="PAP2/HPO"/>
</dbReference>
<dbReference type="PANTHER" id="PTHR14969:SF13">
    <property type="entry name" value="AT30094P"/>
    <property type="match status" value="1"/>
</dbReference>
<dbReference type="Proteomes" id="UP000269692">
    <property type="component" value="Unassembled WGS sequence"/>
</dbReference>
<dbReference type="PANTHER" id="PTHR14969">
    <property type="entry name" value="SPHINGOSINE-1-PHOSPHATE PHOSPHOHYDROLASE"/>
    <property type="match status" value="1"/>
</dbReference>
<accession>A0A3L7AMN4</accession>
<dbReference type="Pfam" id="PF01569">
    <property type="entry name" value="PAP2"/>
    <property type="match status" value="1"/>
</dbReference>
<evidence type="ECO:0000256" key="1">
    <source>
        <dbReference type="SAM" id="Phobius"/>
    </source>
</evidence>
<feature type="transmembrane region" description="Helical" evidence="1">
    <location>
        <begin position="106"/>
        <end position="128"/>
    </location>
</feature>
<evidence type="ECO:0000259" key="2">
    <source>
        <dbReference type="SMART" id="SM00014"/>
    </source>
</evidence>
<keyword evidence="1" id="KW-1133">Transmembrane helix</keyword>
<dbReference type="SUPFAM" id="SSF48317">
    <property type="entry name" value="Acid phosphatase/Vanadium-dependent haloperoxidase"/>
    <property type="match status" value="1"/>
</dbReference>
<reference evidence="3 4" key="1">
    <citation type="submission" date="2018-10" db="EMBL/GenBank/DDBJ databases">
        <title>Xanthobacter tagetidis genome sequencing and assembly.</title>
        <authorList>
            <person name="Maclea K.S."/>
            <person name="Goen A.E."/>
            <person name="Fatima S.A."/>
        </authorList>
    </citation>
    <scope>NUCLEOTIDE SEQUENCE [LARGE SCALE GENOMIC DNA]</scope>
    <source>
        <strain evidence="3 4">ATCC 700314</strain>
    </source>
</reference>
<feature type="transmembrane region" description="Helical" evidence="1">
    <location>
        <begin position="135"/>
        <end position="156"/>
    </location>
</feature>
<gene>
    <name evidence="3" type="ORF">D9R14_00860</name>
</gene>
<proteinExistence type="predicted"/>
<dbReference type="RefSeq" id="WP_121621402.1">
    <property type="nucleotide sequence ID" value="NZ_JACIIW010000004.1"/>
</dbReference>
<dbReference type="EMBL" id="RCTF01000001">
    <property type="protein sequence ID" value="RLP81587.1"/>
    <property type="molecule type" value="Genomic_DNA"/>
</dbReference>
<evidence type="ECO:0000313" key="3">
    <source>
        <dbReference type="EMBL" id="RLP81587.1"/>
    </source>
</evidence>
<keyword evidence="1" id="KW-0812">Transmembrane</keyword>
<dbReference type="CDD" id="cd03392">
    <property type="entry name" value="PAP2_like_2"/>
    <property type="match status" value="1"/>
</dbReference>
<dbReference type="OrthoDB" id="9801622at2"/>